<dbReference type="EMBL" id="MCRJ01000050">
    <property type="protein sequence ID" value="ODN70434.1"/>
    <property type="molecule type" value="Genomic_DNA"/>
</dbReference>
<gene>
    <name evidence="2" type="primary">ybaN</name>
    <name evidence="2" type="ORF">A6302_02237</name>
</gene>
<protein>
    <submittedName>
        <fullName evidence="2">Inner membrane protein YbaN</fullName>
    </submittedName>
</protein>
<accession>A0A1E3H2A8</accession>
<proteinExistence type="predicted"/>
<name>A0A1E3H2A8_9HYPH</name>
<evidence type="ECO:0000256" key="1">
    <source>
        <dbReference type="SAM" id="Phobius"/>
    </source>
</evidence>
<dbReference type="Proteomes" id="UP000094622">
    <property type="component" value="Unassembled WGS sequence"/>
</dbReference>
<organism evidence="2 3">
    <name type="scientific">Methylobrevis pamukkalensis</name>
    <dbReference type="NCBI Taxonomy" id="1439726"/>
    <lineage>
        <taxon>Bacteria</taxon>
        <taxon>Pseudomonadati</taxon>
        <taxon>Pseudomonadota</taxon>
        <taxon>Alphaproteobacteria</taxon>
        <taxon>Hyphomicrobiales</taxon>
        <taxon>Pleomorphomonadaceae</taxon>
        <taxon>Methylobrevis</taxon>
    </lineage>
</organism>
<comment type="caution">
    <text evidence="2">The sequence shown here is derived from an EMBL/GenBank/DDBJ whole genome shotgun (WGS) entry which is preliminary data.</text>
</comment>
<dbReference type="PANTHER" id="PTHR35813:SF1">
    <property type="entry name" value="INNER MEMBRANE PROTEIN YBAN"/>
    <property type="match status" value="1"/>
</dbReference>
<sequence>MQRIFYLIAGCAFVGLAVIGAVLPLLPTTIFVILAAGCFAKSSPRLEAWLLNHRLFGPSIRRWRENHAIPPTAKAMATGGMTIGFAGFLWGAHPSLPVALIAGAAMLACAAYVLTRPSG</sequence>
<feature type="transmembrane region" description="Helical" evidence="1">
    <location>
        <begin position="96"/>
        <end position="115"/>
    </location>
</feature>
<evidence type="ECO:0000313" key="3">
    <source>
        <dbReference type="Proteomes" id="UP000094622"/>
    </source>
</evidence>
<keyword evidence="3" id="KW-1185">Reference proteome</keyword>
<dbReference type="PATRIC" id="fig|1439726.3.peg.2360"/>
<evidence type="ECO:0000313" key="2">
    <source>
        <dbReference type="EMBL" id="ODN70434.1"/>
    </source>
</evidence>
<keyword evidence="1" id="KW-1133">Transmembrane helix</keyword>
<keyword evidence="1" id="KW-0472">Membrane</keyword>
<reference evidence="2 3" key="1">
    <citation type="submission" date="2016-07" db="EMBL/GenBank/DDBJ databases">
        <title>Draft Genome Sequence of Methylobrevis pamukkalensis PK2.</title>
        <authorList>
            <person name="Vasilenko O.V."/>
            <person name="Doronina N.V."/>
            <person name="Shmareva M.N."/>
            <person name="Tarlachkov S.V."/>
            <person name="Mustakhimov I."/>
            <person name="Trotsenko Y.A."/>
        </authorList>
    </citation>
    <scope>NUCLEOTIDE SEQUENCE [LARGE SCALE GENOMIC DNA]</scope>
    <source>
        <strain evidence="2 3">PK2</strain>
    </source>
</reference>
<dbReference type="Pfam" id="PF04304">
    <property type="entry name" value="DUF454"/>
    <property type="match status" value="1"/>
</dbReference>
<feature type="transmembrane region" description="Helical" evidence="1">
    <location>
        <begin position="6"/>
        <end position="39"/>
    </location>
</feature>
<dbReference type="GO" id="GO:0005886">
    <property type="term" value="C:plasma membrane"/>
    <property type="evidence" value="ECO:0007669"/>
    <property type="project" value="TreeGrafter"/>
</dbReference>
<dbReference type="InterPro" id="IPR007401">
    <property type="entry name" value="DUF454"/>
</dbReference>
<dbReference type="AlphaFoldDB" id="A0A1E3H2A8"/>
<keyword evidence="1" id="KW-0812">Transmembrane</keyword>
<dbReference type="PIRSF" id="PIRSF016789">
    <property type="entry name" value="DUF454"/>
    <property type="match status" value="1"/>
</dbReference>
<dbReference type="PANTHER" id="PTHR35813">
    <property type="entry name" value="INNER MEMBRANE PROTEIN YBAN"/>
    <property type="match status" value="1"/>
</dbReference>